<gene>
    <name evidence="2" type="ORF">CEXT_628851</name>
</gene>
<accession>A0AAV4P9J6</accession>
<dbReference type="PANTHER" id="PTHR44216">
    <property type="entry name" value="PROTEIN O-MANNOSYL-TRANSFERASE TMTC2"/>
    <property type="match status" value="1"/>
</dbReference>
<dbReference type="SMART" id="SM00028">
    <property type="entry name" value="TPR"/>
    <property type="match status" value="2"/>
</dbReference>
<organism evidence="2 3">
    <name type="scientific">Caerostris extrusa</name>
    <name type="common">Bark spider</name>
    <name type="synonym">Caerostris bankana</name>
    <dbReference type="NCBI Taxonomy" id="172846"/>
    <lineage>
        <taxon>Eukaryota</taxon>
        <taxon>Metazoa</taxon>
        <taxon>Ecdysozoa</taxon>
        <taxon>Arthropoda</taxon>
        <taxon>Chelicerata</taxon>
        <taxon>Arachnida</taxon>
        <taxon>Araneae</taxon>
        <taxon>Araneomorphae</taxon>
        <taxon>Entelegynae</taxon>
        <taxon>Araneoidea</taxon>
        <taxon>Araneidae</taxon>
        <taxon>Caerostris</taxon>
    </lineage>
</organism>
<keyword evidence="1" id="KW-0802">TPR repeat</keyword>
<protein>
    <submittedName>
        <fullName evidence="2">Uncharacterized protein</fullName>
    </submittedName>
</protein>
<dbReference type="InterPro" id="IPR052384">
    <property type="entry name" value="TMTC_O-mannosyltransferase"/>
</dbReference>
<dbReference type="SUPFAM" id="SSF48452">
    <property type="entry name" value="TPR-like"/>
    <property type="match status" value="1"/>
</dbReference>
<dbReference type="AlphaFoldDB" id="A0AAV4P9J6"/>
<dbReference type="InterPro" id="IPR019734">
    <property type="entry name" value="TPR_rpt"/>
</dbReference>
<evidence type="ECO:0000313" key="2">
    <source>
        <dbReference type="EMBL" id="GIX93729.1"/>
    </source>
</evidence>
<comment type="caution">
    <text evidence="2">The sequence shown here is derived from an EMBL/GenBank/DDBJ whole genome shotgun (WGS) entry which is preliminary data.</text>
</comment>
<sequence>MELLINFKRFYFSQIVTHFSFYRQAGRNDEAETYYQIAVKLKPNEVTSHMNLGAMQHVNGKLEEAESSYVEALKLRPDDVITQNNLAKLRNLIARKQRD</sequence>
<dbReference type="GO" id="GO:0035269">
    <property type="term" value="P:protein O-linked glycosylation via mannose"/>
    <property type="evidence" value="ECO:0007669"/>
    <property type="project" value="TreeGrafter"/>
</dbReference>
<dbReference type="GO" id="GO:0005789">
    <property type="term" value="C:endoplasmic reticulum membrane"/>
    <property type="evidence" value="ECO:0007669"/>
    <property type="project" value="TreeGrafter"/>
</dbReference>
<dbReference type="Gene3D" id="1.25.40.10">
    <property type="entry name" value="Tetratricopeptide repeat domain"/>
    <property type="match status" value="1"/>
</dbReference>
<name>A0AAV4P9J6_CAEEX</name>
<reference evidence="2 3" key="1">
    <citation type="submission" date="2021-06" db="EMBL/GenBank/DDBJ databases">
        <title>Caerostris extrusa draft genome.</title>
        <authorList>
            <person name="Kono N."/>
            <person name="Arakawa K."/>
        </authorList>
    </citation>
    <scope>NUCLEOTIDE SEQUENCE [LARGE SCALE GENOMIC DNA]</scope>
</reference>
<proteinExistence type="predicted"/>
<dbReference type="PANTHER" id="PTHR44216:SF3">
    <property type="entry name" value="PROTEIN O-MANNOSYL-TRANSFERASE TMTC2"/>
    <property type="match status" value="1"/>
</dbReference>
<evidence type="ECO:0000256" key="1">
    <source>
        <dbReference type="PROSITE-ProRule" id="PRU00339"/>
    </source>
</evidence>
<dbReference type="EMBL" id="BPLR01004291">
    <property type="protein sequence ID" value="GIX93729.1"/>
    <property type="molecule type" value="Genomic_DNA"/>
</dbReference>
<dbReference type="Pfam" id="PF13432">
    <property type="entry name" value="TPR_16"/>
    <property type="match status" value="1"/>
</dbReference>
<evidence type="ECO:0000313" key="3">
    <source>
        <dbReference type="Proteomes" id="UP001054945"/>
    </source>
</evidence>
<keyword evidence="3" id="KW-1185">Reference proteome</keyword>
<dbReference type="Proteomes" id="UP001054945">
    <property type="component" value="Unassembled WGS sequence"/>
</dbReference>
<dbReference type="GO" id="GO:0000030">
    <property type="term" value="F:mannosyltransferase activity"/>
    <property type="evidence" value="ECO:0007669"/>
    <property type="project" value="TreeGrafter"/>
</dbReference>
<dbReference type="InterPro" id="IPR011990">
    <property type="entry name" value="TPR-like_helical_dom_sf"/>
</dbReference>
<dbReference type="PROSITE" id="PS50005">
    <property type="entry name" value="TPR"/>
    <property type="match status" value="1"/>
</dbReference>
<feature type="repeat" description="TPR" evidence="1">
    <location>
        <begin position="46"/>
        <end position="79"/>
    </location>
</feature>